<dbReference type="InterPro" id="IPR000086">
    <property type="entry name" value="NUDIX_hydrolase_dom"/>
</dbReference>
<gene>
    <name evidence="4" type="ORF">NCTC10571_00050</name>
</gene>
<dbReference type="GO" id="GO:0016787">
    <property type="term" value="F:hydrolase activity"/>
    <property type="evidence" value="ECO:0007669"/>
    <property type="project" value="UniProtKB-KW"/>
</dbReference>
<reference evidence="4 5" key="1">
    <citation type="submission" date="2018-06" db="EMBL/GenBank/DDBJ databases">
        <authorList>
            <consortium name="Pathogen Informatics"/>
            <person name="Doyle S."/>
        </authorList>
    </citation>
    <scope>NUCLEOTIDE SEQUENCE [LARGE SCALE GENOMIC DNA]</scope>
    <source>
        <strain evidence="4 5">NCTC10571</strain>
    </source>
</reference>
<dbReference type="InterPro" id="IPR059176">
    <property type="entry name" value="UDP-X_N"/>
</dbReference>
<proteinExistence type="predicted"/>
<dbReference type="PROSITE" id="PS51462">
    <property type="entry name" value="NUDIX"/>
    <property type="match status" value="1"/>
</dbReference>
<dbReference type="Proteomes" id="UP000255234">
    <property type="component" value="Unassembled WGS sequence"/>
</dbReference>
<evidence type="ECO:0000256" key="2">
    <source>
        <dbReference type="ARBA" id="ARBA00022801"/>
    </source>
</evidence>
<sequence>MYKKLFINKTLKNNEFKQIISLLEQKNISISFVETKTDFTDKDNALFIGINAQDSDLAQEFNIDFALATWSCHDFKHIQAKYYFRQPYDILNTLTMIEKPYINHKWLTTAMEMQFIAQAGLAYTKDDFDYERFTRLSEMAAEIMSEYVDLPVEKVKTLFCNETGYQTPKLDTRSVIFKDDKILLVKERDGRWSLPGGWVDVNQSICDNLIKEAKEEAGLDVVPTRLIAIHDRNRHNVPLYAYGITKIFMLCEVISGKFNQNIETSDSAYFTLDNLPNLSLGKNTKEQIELCFAAYKDKNWIPVID</sequence>
<feature type="domain" description="Nudix hydrolase" evidence="3">
    <location>
        <begin position="167"/>
        <end position="294"/>
    </location>
</feature>
<dbReference type="AlphaFoldDB" id="A0A378NNJ8"/>
<dbReference type="RefSeq" id="WP_115150791.1">
    <property type="nucleotide sequence ID" value="NZ_UGPP01000001.1"/>
</dbReference>
<comment type="cofactor">
    <cofactor evidence="1">
        <name>Mg(2+)</name>
        <dbReference type="ChEBI" id="CHEBI:18420"/>
    </cofactor>
</comment>
<dbReference type="InterPro" id="IPR015797">
    <property type="entry name" value="NUDIX_hydrolase-like_dom_sf"/>
</dbReference>
<keyword evidence="2 4" id="KW-0378">Hydrolase</keyword>
<dbReference type="PANTHER" id="PTHR43046:SF16">
    <property type="entry name" value="ADP-RIBOSE PYROPHOSPHATASE YJHB-RELATED"/>
    <property type="match status" value="1"/>
</dbReference>
<evidence type="ECO:0000313" key="5">
    <source>
        <dbReference type="Proteomes" id="UP000255234"/>
    </source>
</evidence>
<evidence type="ECO:0000313" key="4">
    <source>
        <dbReference type="EMBL" id="STY69970.1"/>
    </source>
</evidence>
<dbReference type="CDD" id="cd18889">
    <property type="entry name" value="NUDIX_ADPRase"/>
    <property type="match status" value="1"/>
</dbReference>
<dbReference type="Gene3D" id="6.10.250.1120">
    <property type="match status" value="1"/>
</dbReference>
<dbReference type="SUPFAM" id="SSF55811">
    <property type="entry name" value="Nudix"/>
    <property type="match status" value="1"/>
</dbReference>
<name>A0A378NNJ8_9FIRM</name>
<accession>A0A378NNJ8</accession>
<dbReference type="STRING" id="1122216.GCA_000423385_00039"/>
<dbReference type="Gene3D" id="3.90.79.10">
    <property type="entry name" value="Nucleoside Triphosphate Pyrophosphohydrolase"/>
    <property type="match status" value="1"/>
</dbReference>
<evidence type="ECO:0000259" key="3">
    <source>
        <dbReference type="PROSITE" id="PS51462"/>
    </source>
</evidence>
<evidence type="ECO:0000256" key="1">
    <source>
        <dbReference type="ARBA" id="ARBA00001946"/>
    </source>
</evidence>
<organism evidence="4 5">
    <name type="scientific">Megamonas hypermegale</name>
    <dbReference type="NCBI Taxonomy" id="158847"/>
    <lineage>
        <taxon>Bacteria</taxon>
        <taxon>Bacillati</taxon>
        <taxon>Bacillota</taxon>
        <taxon>Negativicutes</taxon>
        <taxon>Selenomonadales</taxon>
        <taxon>Selenomonadaceae</taxon>
        <taxon>Megamonas</taxon>
    </lineage>
</organism>
<dbReference type="Pfam" id="PF00293">
    <property type="entry name" value="NUDIX"/>
    <property type="match status" value="1"/>
</dbReference>
<dbReference type="Pfam" id="PF12535">
    <property type="entry name" value="Nudix_N"/>
    <property type="match status" value="1"/>
</dbReference>
<dbReference type="EMBL" id="UGPP01000001">
    <property type="protein sequence ID" value="STY69970.1"/>
    <property type="molecule type" value="Genomic_DNA"/>
</dbReference>
<dbReference type="PANTHER" id="PTHR43046">
    <property type="entry name" value="GDP-MANNOSE MANNOSYL HYDROLASE"/>
    <property type="match status" value="1"/>
</dbReference>
<protein>
    <submittedName>
        <fullName evidence="4">Hydrolase of X-linked nucleoside diphosphate N terminal</fullName>
    </submittedName>
</protein>